<dbReference type="GO" id="GO:0050916">
    <property type="term" value="P:sensory perception of sweet taste"/>
    <property type="evidence" value="ECO:0007669"/>
    <property type="project" value="UniProtKB-ARBA"/>
</dbReference>
<evidence type="ECO:0000256" key="3">
    <source>
        <dbReference type="ARBA" id="ARBA00022475"/>
    </source>
</evidence>
<name>T1JNC9_STRMM</name>
<keyword evidence="3" id="KW-1003">Cell membrane</keyword>
<dbReference type="EMBL" id="JH431788">
    <property type="status" value="NOT_ANNOTATED_CDS"/>
    <property type="molecule type" value="Genomic_DNA"/>
</dbReference>
<evidence type="ECO:0000313" key="9">
    <source>
        <dbReference type="EnsemblMetazoa" id="SMAR015358-PA"/>
    </source>
</evidence>
<feature type="transmembrane region" description="Helical" evidence="8">
    <location>
        <begin position="167"/>
        <end position="186"/>
    </location>
</feature>
<evidence type="ECO:0008006" key="11">
    <source>
        <dbReference type="Google" id="ProtNLM"/>
    </source>
</evidence>
<accession>T1JNC9</accession>
<feature type="transmembrane region" description="Helical" evidence="8">
    <location>
        <begin position="111"/>
        <end position="134"/>
    </location>
</feature>
<feature type="transmembrane region" description="Helical" evidence="8">
    <location>
        <begin position="82"/>
        <end position="105"/>
    </location>
</feature>
<evidence type="ECO:0000313" key="10">
    <source>
        <dbReference type="Proteomes" id="UP000014500"/>
    </source>
</evidence>
<proteinExistence type="inferred from homology"/>
<comment type="subcellular location">
    <subcellularLocation>
        <location evidence="1">Cell membrane</location>
        <topology evidence="1">Multi-pass membrane protein</topology>
    </subcellularLocation>
</comment>
<evidence type="ECO:0000256" key="6">
    <source>
        <dbReference type="ARBA" id="ARBA00023136"/>
    </source>
</evidence>
<dbReference type="EnsemblMetazoa" id="SMAR015358-RA">
    <property type="protein sequence ID" value="SMAR015358-PA"/>
    <property type="gene ID" value="SMAR015358"/>
</dbReference>
<reference evidence="9" key="2">
    <citation type="submission" date="2015-02" db="UniProtKB">
        <authorList>
            <consortium name="EnsemblMetazoa"/>
        </authorList>
    </citation>
    <scope>IDENTIFICATION</scope>
</reference>
<dbReference type="AlphaFoldDB" id="T1JNC9"/>
<reference evidence="10" key="1">
    <citation type="submission" date="2011-05" db="EMBL/GenBank/DDBJ databases">
        <authorList>
            <person name="Richards S.R."/>
            <person name="Qu J."/>
            <person name="Jiang H."/>
            <person name="Jhangiani S.N."/>
            <person name="Agravi P."/>
            <person name="Goodspeed R."/>
            <person name="Gross S."/>
            <person name="Mandapat C."/>
            <person name="Jackson L."/>
            <person name="Mathew T."/>
            <person name="Pu L."/>
            <person name="Thornton R."/>
            <person name="Saada N."/>
            <person name="Wilczek-Boney K.B."/>
            <person name="Lee S."/>
            <person name="Kovar C."/>
            <person name="Wu Y."/>
            <person name="Scherer S.E."/>
            <person name="Worley K.C."/>
            <person name="Muzny D.M."/>
            <person name="Gibbs R."/>
        </authorList>
    </citation>
    <scope>NUCLEOTIDE SEQUENCE</scope>
    <source>
        <strain evidence="10">Brora</strain>
    </source>
</reference>
<evidence type="ECO:0000256" key="5">
    <source>
        <dbReference type="ARBA" id="ARBA00022989"/>
    </source>
</evidence>
<evidence type="ECO:0000256" key="4">
    <source>
        <dbReference type="ARBA" id="ARBA00022692"/>
    </source>
</evidence>
<comment type="similarity">
    <text evidence="2">Belongs to the insect chemoreceptor superfamily. Gustatory receptor (GR) family. Gr5a subfamily.</text>
</comment>
<evidence type="ECO:0000256" key="7">
    <source>
        <dbReference type="ARBA" id="ARBA00023170"/>
    </source>
</evidence>
<organism evidence="9 10">
    <name type="scientific">Strigamia maritima</name>
    <name type="common">European centipede</name>
    <name type="synonym">Geophilus maritimus</name>
    <dbReference type="NCBI Taxonomy" id="126957"/>
    <lineage>
        <taxon>Eukaryota</taxon>
        <taxon>Metazoa</taxon>
        <taxon>Ecdysozoa</taxon>
        <taxon>Arthropoda</taxon>
        <taxon>Myriapoda</taxon>
        <taxon>Chilopoda</taxon>
        <taxon>Pleurostigmophora</taxon>
        <taxon>Geophilomorpha</taxon>
        <taxon>Linotaeniidae</taxon>
        <taxon>Strigamia</taxon>
    </lineage>
</organism>
<dbReference type="Proteomes" id="UP000014500">
    <property type="component" value="Unassembled WGS sequence"/>
</dbReference>
<evidence type="ECO:0000256" key="8">
    <source>
        <dbReference type="SAM" id="Phobius"/>
    </source>
</evidence>
<keyword evidence="10" id="KW-1185">Reference proteome</keyword>
<dbReference type="GO" id="GO:0005886">
    <property type="term" value="C:plasma membrane"/>
    <property type="evidence" value="ECO:0007669"/>
    <property type="project" value="UniProtKB-SubCell"/>
</dbReference>
<dbReference type="InterPro" id="IPR009318">
    <property type="entry name" value="Gustatory_rcpt"/>
</dbReference>
<dbReference type="GO" id="GO:0008527">
    <property type="term" value="F:taste receptor activity"/>
    <property type="evidence" value="ECO:0007669"/>
    <property type="project" value="InterPro"/>
</dbReference>
<keyword evidence="4 8" id="KW-0812">Transmembrane</keyword>
<feature type="transmembrane region" description="Helical" evidence="8">
    <location>
        <begin position="223"/>
        <end position="250"/>
    </location>
</feature>
<evidence type="ECO:0000256" key="2">
    <source>
        <dbReference type="ARBA" id="ARBA00005327"/>
    </source>
</evidence>
<evidence type="ECO:0000256" key="1">
    <source>
        <dbReference type="ARBA" id="ARBA00004651"/>
    </source>
</evidence>
<dbReference type="HOGENOM" id="CLU_055904_0_0_1"/>
<dbReference type="PANTHER" id="PTHR21421">
    <property type="entry name" value="GUSTATORY RECEPTOR"/>
    <property type="match status" value="1"/>
</dbReference>
<keyword evidence="6 8" id="KW-0472">Membrane</keyword>
<protein>
    <recommendedName>
        <fullName evidence="11">Gustatory receptor</fullName>
    </recommendedName>
</protein>
<dbReference type="PhylomeDB" id="T1JNC9"/>
<feature type="transmembrane region" description="Helical" evidence="8">
    <location>
        <begin position="289"/>
        <end position="307"/>
    </location>
</feature>
<dbReference type="PANTHER" id="PTHR21421:SF29">
    <property type="entry name" value="GUSTATORY RECEPTOR 5A FOR TREHALOSE-RELATED"/>
    <property type="match status" value="1"/>
</dbReference>
<keyword evidence="7" id="KW-0675">Receptor</keyword>
<sequence length="426" mass="48643">MICNFYSNPFNFFFIFINQSVSVQNSTALDVMANTGDQMSDLVDDLGLGFINRVWRVVFRAYGLHLDMLNPTCDSKCWKKNIYVAFIQFLYVITSLHFLLVIICYRIEKRQFGFTVVSIAITELIVLSTARILLKRQRKIRAIYRKIVFGLFTAKDLLTKFEQSTKLYLFIHLVITGMLNIIYISLEASGGFLQQISILGHAQIGIQNVYFTSATILLDYSIYLVFCIITDLIFVYYAHLCAGLALNFVLFNRCLEAELRATSLTPSKLNVLRHRFEHISSLVDEISQLFSPIIFFWISSFVFNICLDIGTFKEMALTSCILEFTAHTLLFVKEITYLLLILKASAQINTQAHIMQRRLYTKVIDDSRDRDASKFIFCTNYLLFSETVSSCNVGISVSGLFTLNVTSILSIAGTVLTYSIVLYQTS</sequence>
<keyword evidence="5 8" id="KW-1133">Transmembrane helix</keyword>
<dbReference type="Pfam" id="PF06151">
    <property type="entry name" value="Trehalose_recp"/>
    <property type="match status" value="1"/>
</dbReference>
<feature type="transmembrane region" description="Helical" evidence="8">
    <location>
        <begin position="401"/>
        <end position="423"/>
    </location>
</feature>